<accession>A0A518AVZ1</accession>
<keyword evidence="2" id="KW-1185">Reference proteome</keyword>
<dbReference type="EMBL" id="CP036278">
    <property type="protein sequence ID" value="QDU58878.1"/>
    <property type="molecule type" value="Genomic_DNA"/>
</dbReference>
<dbReference type="Proteomes" id="UP000315750">
    <property type="component" value="Chromosome"/>
</dbReference>
<dbReference type="OrthoDB" id="9792525at2"/>
<gene>
    <name evidence="1" type="ORF">Pan181_51180</name>
</gene>
<dbReference type="AlphaFoldDB" id="A0A518AVZ1"/>
<dbReference type="PANTHER" id="PTHR37466">
    <property type="entry name" value="SLR1628 PROTEIN"/>
    <property type="match status" value="1"/>
</dbReference>
<sequence>MPNSTAKNVLGEPLQACCTSPMTGFYRDGFCHTGGGDVGVHVVCAEMTAEFLEFSKSRGNDLSTPRPEFDFPGLVPGDRWCLCAARWKEAYDAGMAPPVVIDACHISSLEFASLSELKEHAV</sequence>
<reference evidence="1 2" key="1">
    <citation type="submission" date="2019-02" db="EMBL/GenBank/DDBJ databases">
        <title>Deep-cultivation of Planctomycetes and their phenomic and genomic characterization uncovers novel biology.</title>
        <authorList>
            <person name="Wiegand S."/>
            <person name="Jogler M."/>
            <person name="Boedeker C."/>
            <person name="Pinto D."/>
            <person name="Vollmers J."/>
            <person name="Rivas-Marin E."/>
            <person name="Kohn T."/>
            <person name="Peeters S.H."/>
            <person name="Heuer A."/>
            <person name="Rast P."/>
            <person name="Oberbeckmann S."/>
            <person name="Bunk B."/>
            <person name="Jeske O."/>
            <person name="Meyerdierks A."/>
            <person name="Storesund J.E."/>
            <person name="Kallscheuer N."/>
            <person name="Luecker S."/>
            <person name="Lage O.M."/>
            <person name="Pohl T."/>
            <person name="Merkel B.J."/>
            <person name="Hornburger P."/>
            <person name="Mueller R.-W."/>
            <person name="Bruemmer F."/>
            <person name="Labrenz M."/>
            <person name="Spormann A.M."/>
            <person name="Op den Camp H."/>
            <person name="Overmann J."/>
            <person name="Amann R."/>
            <person name="Jetten M.S.M."/>
            <person name="Mascher T."/>
            <person name="Medema M.H."/>
            <person name="Devos D.P."/>
            <person name="Kaster A.-K."/>
            <person name="Ovreas L."/>
            <person name="Rohde M."/>
            <person name="Galperin M.Y."/>
            <person name="Jogler C."/>
        </authorList>
    </citation>
    <scope>NUCLEOTIDE SEQUENCE [LARGE SCALE GENOMIC DNA]</scope>
    <source>
        <strain evidence="1 2">Pan181</strain>
    </source>
</reference>
<proteinExistence type="predicted"/>
<dbReference type="Pfam" id="PF09996">
    <property type="entry name" value="DUF2237"/>
    <property type="match status" value="1"/>
</dbReference>
<dbReference type="KEGG" id="amuc:Pan181_51180"/>
<evidence type="ECO:0000313" key="1">
    <source>
        <dbReference type="EMBL" id="QDU58878.1"/>
    </source>
</evidence>
<evidence type="ECO:0008006" key="3">
    <source>
        <dbReference type="Google" id="ProtNLM"/>
    </source>
</evidence>
<name>A0A518AVZ1_9BACT</name>
<dbReference type="Gene3D" id="3.30.56.110">
    <property type="entry name" value="Protein of unknown function DUF2237"/>
    <property type="match status" value="1"/>
</dbReference>
<dbReference type="PANTHER" id="PTHR37466:SF1">
    <property type="entry name" value="SLR1628 PROTEIN"/>
    <property type="match status" value="1"/>
</dbReference>
<evidence type="ECO:0000313" key="2">
    <source>
        <dbReference type="Proteomes" id="UP000315750"/>
    </source>
</evidence>
<organism evidence="1 2">
    <name type="scientific">Aeoliella mucimassa</name>
    <dbReference type="NCBI Taxonomy" id="2527972"/>
    <lineage>
        <taxon>Bacteria</taxon>
        <taxon>Pseudomonadati</taxon>
        <taxon>Planctomycetota</taxon>
        <taxon>Planctomycetia</taxon>
        <taxon>Pirellulales</taxon>
        <taxon>Lacipirellulaceae</taxon>
        <taxon>Aeoliella</taxon>
    </lineage>
</organism>
<protein>
    <recommendedName>
        <fullName evidence="3">DUF2237 domain-containing protein</fullName>
    </recommendedName>
</protein>
<dbReference type="InterPro" id="IPR018714">
    <property type="entry name" value="DUF2237"/>
</dbReference>
<dbReference type="RefSeq" id="WP_145251400.1">
    <property type="nucleotide sequence ID" value="NZ_CP036278.1"/>
</dbReference>